<name>A0A0A9BWV5_ARUDO</name>
<reference evidence="2" key="1">
    <citation type="submission" date="2014-09" db="EMBL/GenBank/DDBJ databases">
        <authorList>
            <person name="Magalhaes I.L.F."/>
            <person name="Oliveira U."/>
            <person name="Santos F.R."/>
            <person name="Vidigal T.H.D.A."/>
            <person name="Brescovit A.D."/>
            <person name="Santos A.J."/>
        </authorList>
    </citation>
    <scope>NUCLEOTIDE SEQUENCE</scope>
    <source>
        <tissue evidence="2">Shoot tissue taken approximately 20 cm above the soil surface</tissue>
    </source>
</reference>
<proteinExistence type="predicted"/>
<dbReference type="EMBL" id="GBRH01234148">
    <property type="protein sequence ID" value="JAD63747.1"/>
    <property type="molecule type" value="Transcribed_RNA"/>
</dbReference>
<organism evidence="2">
    <name type="scientific">Arundo donax</name>
    <name type="common">Giant reed</name>
    <name type="synonym">Donax arundinaceus</name>
    <dbReference type="NCBI Taxonomy" id="35708"/>
    <lineage>
        <taxon>Eukaryota</taxon>
        <taxon>Viridiplantae</taxon>
        <taxon>Streptophyta</taxon>
        <taxon>Embryophyta</taxon>
        <taxon>Tracheophyta</taxon>
        <taxon>Spermatophyta</taxon>
        <taxon>Magnoliopsida</taxon>
        <taxon>Liliopsida</taxon>
        <taxon>Poales</taxon>
        <taxon>Poaceae</taxon>
        <taxon>PACMAD clade</taxon>
        <taxon>Arundinoideae</taxon>
        <taxon>Arundineae</taxon>
        <taxon>Arundo</taxon>
    </lineage>
</organism>
<evidence type="ECO:0000256" key="1">
    <source>
        <dbReference type="SAM" id="MobiDB-lite"/>
    </source>
</evidence>
<feature type="region of interest" description="Disordered" evidence="1">
    <location>
        <begin position="85"/>
        <end position="108"/>
    </location>
</feature>
<sequence length="156" mass="17844">MTKSQHIQQKSQIQHYSKIHVKFAQITHPNHNTSKIDIDHSSHGQLLLYARPLVEALAPMRLPPRAWPLQHARCAVLVPAHRATSTRSPLRAESPTQQLRARSTPARSCPLRRHTLTCHGLARAPPRLGASLWVHPRARDRDEMRGVVWWRETRGV</sequence>
<reference evidence="2" key="2">
    <citation type="journal article" date="2015" name="Data Brief">
        <title>Shoot transcriptome of the giant reed, Arundo donax.</title>
        <authorList>
            <person name="Barrero R.A."/>
            <person name="Guerrero F.D."/>
            <person name="Moolhuijzen P."/>
            <person name="Goolsby J.A."/>
            <person name="Tidwell J."/>
            <person name="Bellgard S.E."/>
            <person name="Bellgard M.I."/>
        </authorList>
    </citation>
    <scope>NUCLEOTIDE SEQUENCE</scope>
    <source>
        <tissue evidence="2">Shoot tissue taken approximately 20 cm above the soil surface</tissue>
    </source>
</reference>
<feature type="compositionally biased region" description="Polar residues" evidence="1">
    <location>
        <begin position="85"/>
        <end position="101"/>
    </location>
</feature>
<accession>A0A0A9BWV5</accession>
<evidence type="ECO:0000313" key="2">
    <source>
        <dbReference type="EMBL" id="JAD63747.1"/>
    </source>
</evidence>
<dbReference type="AlphaFoldDB" id="A0A0A9BWV5"/>
<protein>
    <submittedName>
        <fullName evidence="2">Uncharacterized protein</fullName>
    </submittedName>
</protein>